<dbReference type="InterPro" id="IPR029039">
    <property type="entry name" value="Flavoprotein-like_sf"/>
</dbReference>
<dbReference type="Gene3D" id="3.40.50.360">
    <property type="match status" value="1"/>
</dbReference>
<evidence type="ECO:0000259" key="1">
    <source>
        <dbReference type="Pfam" id="PF03358"/>
    </source>
</evidence>
<gene>
    <name evidence="2" type="ORF">GFSPODELE1_LOCUS854</name>
</gene>
<proteinExistence type="predicted"/>
<dbReference type="Pfam" id="PF03358">
    <property type="entry name" value="FMN_red"/>
    <property type="match status" value="1"/>
</dbReference>
<dbReference type="PANTHER" id="PTHR30543:SF21">
    <property type="entry name" value="NAD(P)H-DEPENDENT FMN REDUCTASE LOT6"/>
    <property type="match status" value="1"/>
</dbReference>
<keyword evidence="3" id="KW-1185">Reference proteome</keyword>
<dbReference type="InterPro" id="IPR050712">
    <property type="entry name" value="NAD(P)H-dep_reductase"/>
</dbReference>
<dbReference type="Proteomes" id="UP001497453">
    <property type="component" value="Chromosome 1"/>
</dbReference>
<dbReference type="EMBL" id="OZ037944">
    <property type="protein sequence ID" value="CAL1695683.1"/>
    <property type="molecule type" value="Genomic_DNA"/>
</dbReference>
<name>A0ABP1CLV7_9APHY</name>
<evidence type="ECO:0000313" key="3">
    <source>
        <dbReference type="Proteomes" id="UP001497453"/>
    </source>
</evidence>
<sequence length="207" mass="22439">MGVITRKIGLILGSARTNGNGAGLASWVSPIIQRRLNKAPLKERKPFEVVTVDPTAPPHPLGPLLDGSRFPAQVTDPEQYPSPAIREWSRFVTSCSALVILTPEYNGAYPGELKNALDHLYYEWQRKPVLLITYGASGGGRCAKQLTEILTGLKMQVVSDNLQISLPKEYIGGSERVVPGRTFDFLSAYEAAVEKAAGELGELTSSS</sequence>
<protein>
    <recommendedName>
        <fullName evidence="1">NADPH-dependent FMN reductase-like domain-containing protein</fullName>
    </recommendedName>
</protein>
<organism evidence="2 3">
    <name type="scientific">Somion occarium</name>
    <dbReference type="NCBI Taxonomy" id="3059160"/>
    <lineage>
        <taxon>Eukaryota</taxon>
        <taxon>Fungi</taxon>
        <taxon>Dikarya</taxon>
        <taxon>Basidiomycota</taxon>
        <taxon>Agaricomycotina</taxon>
        <taxon>Agaricomycetes</taxon>
        <taxon>Polyporales</taxon>
        <taxon>Cerrenaceae</taxon>
        <taxon>Somion</taxon>
    </lineage>
</organism>
<feature type="domain" description="NADPH-dependent FMN reductase-like" evidence="1">
    <location>
        <begin position="7"/>
        <end position="160"/>
    </location>
</feature>
<dbReference type="PANTHER" id="PTHR30543">
    <property type="entry name" value="CHROMATE REDUCTASE"/>
    <property type="match status" value="1"/>
</dbReference>
<dbReference type="SUPFAM" id="SSF52218">
    <property type="entry name" value="Flavoproteins"/>
    <property type="match status" value="1"/>
</dbReference>
<evidence type="ECO:0000313" key="2">
    <source>
        <dbReference type="EMBL" id="CAL1695683.1"/>
    </source>
</evidence>
<reference evidence="3" key="1">
    <citation type="submission" date="2024-04" db="EMBL/GenBank/DDBJ databases">
        <authorList>
            <person name="Shaw F."/>
            <person name="Minotto A."/>
        </authorList>
    </citation>
    <scope>NUCLEOTIDE SEQUENCE [LARGE SCALE GENOMIC DNA]</scope>
</reference>
<dbReference type="InterPro" id="IPR005025">
    <property type="entry name" value="FMN_Rdtase-like_dom"/>
</dbReference>
<accession>A0ABP1CLV7</accession>